<sequence>MLSEIKWNITSHVSFWNFKFGSRRAIEGTYAVEAIWFDMTHMSQIPYLHLRANVFKKTPNLRLLVFQSLKSGFKRINSVYLPEGLSKYLVRSPNLSHAPNLKIVSMSGCKRLAYVHPSVFSLPKLRLLNVYNCQSLKSLSNNTWSQSLKYLGISKSGLNELSPSIFPIRNLTCFFSSINNGLADLPEHFAEHISLCDPIEQECDTLSILHKVLPSSGFQSVTGLSFLGSKSLCKLPDISFLSSLHELYIYKCTITILPESIKYLERLKQLLLSKCKMLQHIPALPESILCLHVLMCESLETVSSSSIEPSKRPKFTFLLPNCIKLDERSYDAILKDSLLRIELGAKALSAAVLENEEDAFGYIFPLLVRNGKICYCFPARSDKVREWFHFHFTQSLVNIELPPNLLGFIFYSVVFQVQSRNIEPYRNIGCECYLETSTEERIKITSLFVDEFFSIDPWDQFQFTGDHVLLWYDAHFCKQIMEVIKGRVINDKSTTHYPKLAFKFFSQTPYNDDSMIIKECGFRWVYSLEEGECNCKKSIDILEAEETLPPK</sequence>
<evidence type="ECO:0000313" key="2">
    <source>
        <dbReference type="Proteomes" id="UP001603857"/>
    </source>
</evidence>
<gene>
    <name evidence="1" type="ORF">Fmac_012403</name>
</gene>
<accession>A0ABD1MQ72</accession>
<organism evidence="1 2">
    <name type="scientific">Flemingia macrophylla</name>
    <dbReference type="NCBI Taxonomy" id="520843"/>
    <lineage>
        <taxon>Eukaryota</taxon>
        <taxon>Viridiplantae</taxon>
        <taxon>Streptophyta</taxon>
        <taxon>Embryophyta</taxon>
        <taxon>Tracheophyta</taxon>
        <taxon>Spermatophyta</taxon>
        <taxon>Magnoliopsida</taxon>
        <taxon>eudicotyledons</taxon>
        <taxon>Gunneridae</taxon>
        <taxon>Pentapetalae</taxon>
        <taxon>rosids</taxon>
        <taxon>fabids</taxon>
        <taxon>Fabales</taxon>
        <taxon>Fabaceae</taxon>
        <taxon>Papilionoideae</taxon>
        <taxon>50 kb inversion clade</taxon>
        <taxon>NPAAA clade</taxon>
        <taxon>indigoferoid/millettioid clade</taxon>
        <taxon>Phaseoleae</taxon>
        <taxon>Flemingia</taxon>
    </lineage>
</organism>
<reference evidence="1 2" key="1">
    <citation type="submission" date="2024-08" db="EMBL/GenBank/DDBJ databases">
        <title>Insights into the chromosomal genome structure of Flemingia macrophylla.</title>
        <authorList>
            <person name="Ding Y."/>
            <person name="Zhao Y."/>
            <person name="Bi W."/>
            <person name="Wu M."/>
            <person name="Zhao G."/>
            <person name="Gong Y."/>
            <person name="Li W."/>
            <person name="Zhang P."/>
        </authorList>
    </citation>
    <scope>NUCLEOTIDE SEQUENCE [LARGE SCALE GENOMIC DNA]</scope>
    <source>
        <strain evidence="1">DYQJB</strain>
        <tissue evidence="1">Leaf</tissue>
    </source>
</reference>
<dbReference type="AlphaFoldDB" id="A0ABD1MQ72"/>
<comment type="caution">
    <text evidence="1">The sequence shown here is derived from an EMBL/GenBank/DDBJ whole genome shotgun (WGS) entry which is preliminary data.</text>
</comment>
<dbReference type="PANTHER" id="PTHR45752">
    <property type="entry name" value="LEUCINE-RICH REPEAT-CONTAINING"/>
    <property type="match status" value="1"/>
</dbReference>
<dbReference type="InterPro" id="IPR032675">
    <property type="entry name" value="LRR_dom_sf"/>
</dbReference>
<evidence type="ECO:0000313" key="1">
    <source>
        <dbReference type="EMBL" id="KAL2337957.1"/>
    </source>
</evidence>
<name>A0ABD1MQ72_9FABA</name>
<dbReference type="Proteomes" id="UP001603857">
    <property type="component" value="Unassembled WGS sequence"/>
</dbReference>
<dbReference type="PANTHER" id="PTHR45752:SF195">
    <property type="entry name" value="LEUCINE-RICH REPEAT (LRR) FAMILY PROTEIN-RELATED"/>
    <property type="match status" value="1"/>
</dbReference>
<evidence type="ECO:0008006" key="3">
    <source>
        <dbReference type="Google" id="ProtNLM"/>
    </source>
</evidence>
<protein>
    <recommendedName>
        <fullName evidence="3">Leucine-rich repeat domain, L domain-containing protein</fullName>
    </recommendedName>
</protein>
<dbReference type="SUPFAM" id="SSF52047">
    <property type="entry name" value="RNI-like"/>
    <property type="match status" value="1"/>
</dbReference>
<proteinExistence type="predicted"/>
<dbReference type="Gene3D" id="3.80.10.10">
    <property type="entry name" value="Ribonuclease Inhibitor"/>
    <property type="match status" value="2"/>
</dbReference>
<keyword evidence="2" id="KW-1185">Reference proteome</keyword>
<dbReference type="EMBL" id="JBGMDY010000004">
    <property type="protein sequence ID" value="KAL2337957.1"/>
    <property type="molecule type" value="Genomic_DNA"/>
</dbReference>
<dbReference type="InterPro" id="IPR050715">
    <property type="entry name" value="LRR-SigEffector_domain"/>
</dbReference>